<dbReference type="Pfam" id="PF03901">
    <property type="entry name" value="Glyco_transf_22"/>
    <property type="match status" value="1"/>
</dbReference>
<reference evidence="10" key="1">
    <citation type="submission" date="2018-11" db="EMBL/GenBank/DDBJ databases">
        <authorList>
            <consortium name="Pathogen Informatics"/>
        </authorList>
    </citation>
    <scope>NUCLEOTIDE SEQUENCE</scope>
</reference>
<keyword evidence="2" id="KW-0328">Glycosyltransferase</keyword>
<keyword evidence="5" id="KW-0256">Endoplasmic reticulum</keyword>
<dbReference type="Proteomes" id="UP000784294">
    <property type="component" value="Unassembled WGS sequence"/>
</dbReference>
<name>A0A448X5G0_9PLAT</name>
<dbReference type="AlphaFoldDB" id="A0A448X5G0"/>
<keyword evidence="3" id="KW-0808">Transferase</keyword>
<evidence type="ECO:0000256" key="4">
    <source>
        <dbReference type="ARBA" id="ARBA00022692"/>
    </source>
</evidence>
<evidence type="ECO:0000313" key="10">
    <source>
        <dbReference type="EMBL" id="VEL28558.1"/>
    </source>
</evidence>
<dbReference type="GO" id="GO:0005789">
    <property type="term" value="C:endoplasmic reticulum membrane"/>
    <property type="evidence" value="ECO:0007669"/>
    <property type="project" value="UniProtKB-SubCell"/>
</dbReference>
<keyword evidence="11" id="KW-1185">Reference proteome</keyword>
<evidence type="ECO:0000256" key="9">
    <source>
        <dbReference type="SAM" id="SignalP"/>
    </source>
</evidence>
<dbReference type="InterPro" id="IPR005599">
    <property type="entry name" value="GPI_mannosylTrfase"/>
</dbReference>
<evidence type="ECO:0000256" key="8">
    <source>
        <dbReference type="SAM" id="Phobius"/>
    </source>
</evidence>
<feature type="signal peptide" evidence="9">
    <location>
        <begin position="1"/>
        <end position="19"/>
    </location>
</feature>
<evidence type="ECO:0000256" key="2">
    <source>
        <dbReference type="ARBA" id="ARBA00022676"/>
    </source>
</evidence>
<organism evidence="10 11">
    <name type="scientific">Protopolystoma xenopodis</name>
    <dbReference type="NCBI Taxonomy" id="117903"/>
    <lineage>
        <taxon>Eukaryota</taxon>
        <taxon>Metazoa</taxon>
        <taxon>Spiralia</taxon>
        <taxon>Lophotrochozoa</taxon>
        <taxon>Platyhelminthes</taxon>
        <taxon>Monogenea</taxon>
        <taxon>Polyopisthocotylea</taxon>
        <taxon>Polystomatidea</taxon>
        <taxon>Polystomatidae</taxon>
        <taxon>Protopolystoma</taxon>
    </lineage>
</organism>
<evidence type="ECO:0000256" key="3">
    <source>
        <dbReference type="ARBA" id="ARBA00022679"/>
    </source>
</evidence>
<gene>
    <name evidence="10" type="ORF">PXEA_LOCUS21998</name>
</gene>
<evidence type="ECO:0000256" key="1">
    <source>
        <dbReference type="ARBA" id="ARBA00004477"/>
    </source>
</evidence>
<dbReference type="EMBL" id="CAAALY010095948">
    <property type="protein sequence ID" value="VEL28558.1"/>
    <property type="molecule type" value="Genomic_DNA"/>
</dbReference>
<evidence type="ECO:0000256" key="7">
    <source>
        <dbReference type="ARBA" id="ARBA00023136"/>
    </source>
</evidence>
<evidence type="ECO:0000313" key="11">
    <source>
        <dbReference type="Proteomes" id="UP000784294"/>
    </source>
</evidence>
<sequence length="121" mass="14104">MIHHLTNWFTFFCCPRTLANSLEWTFSTLGLSLYPCLRAFSPQKVYTTRETGQSQVLESSETTSLESDRSGVDVRQFGDFRMDSVKFLPFIFICLLIRPTACIIWVPLCLYHVFMVARHKR</sequence>
<keyword evidence="4 8" id="KW-0812">Transmembrane</keyword>
<proteinExistence type="predicted"/>
<comment type="caution">
    <text evidence="10">The sequence shown here is derived from an EMBL/GenBank/DDBJ whole genome shotgun (WGS) entry which is preliminary data.</text>
</comment>
<keyword evidence="9" id="KW-0732">Signal</keyword>
<accession>A0A448X5G0</accession>
<dbReference type="GO" id="GO:0016757">
    <property type="term" value="F:glycosyltransferase activity"/>
    <property type="evidence" value="ECO:0007669"/>
    <property type="project" value="UniProtKB-KW"/>
</dbReference>
<comment type="subcellular location">
    <subcellularLocation>
        <location evidence="1">Endoplasmic reticulum membrane</location>
        <topology evidence="1">Multi-pass membrane protein</topology>
    </subcellularLocation>
</comment>
<evidence type="ECO:0000256" key="5">
    <source>
        <dbReference type="ARBA" id="ARBA00022824"/>
    </source>
</evidence>
<feature type="chain" id="PRO_5019295181" evidence="9">
    <location>
        <begin position="20"/>
        <end position="121"/>
    </location>
</feature>
<protein>
    <submittedName>
        <fullName evidence="10">Uncharacterized protein</fullName>
    </submittedName>
</protein>
<dbReference type="OrthoDB" id="416834at2759"/>
<evidence type="ECO:0000256" key="6">
    <source>
        <dbReference type="ARBA" id="ARBA00022989"/>
    </source>
</evidence>
<keyword evidence="6 8" id="KW-1133">Transmembrane helix</keyword>
<feature type="transmembrane region" description="Helical" evidence="8">
    <location>
        <begin position="87"/>
        <end position="114"/>
    </location>
</feature>
<keyword evidence="7 8" id="KW-0472">Membrane</keyword>